<protein>
    <submittedName>
        <fullName evidence="4">NUDIX domain-containing protein</fullName>
    </submittedName>
</protein>
<evidence type="ECO:0000313" key="4">
    <source>
        <dbReference type="EMBL" id="REL28350.1"/>
    </source>
</evidence>
<comment type="cofactor">
    <cofactor evidence="1">
        <name>Mg(2+)</name>
        <dbReference type="ChEBI" id="CHEBI:18420"/>
    </cofactor>
</comment>
<dbReference type="InterPro" id="IPR000086">
    <property type="entry name" value="NUDIX_hydrolase_dom"/>
</dbReference>
<evidence type="ECO:0000256" key="1">
    <source>
        <dbReference type="ARBA" id="ARBA00001946"/>
    </source>
</evidence>
<dbReference type="InterPro" id="IPR015797">
    <property type="entry name" value="NUDIX_hydrolase-like_dom_sf"/>
</dbReference>
<dbReference type="Proteomes" id="UP000256478">
    <property type="component" value="Unassembled WGS sequence"/>
</dbReference>
<dbReference type="Gene3D" id="3.90.79.10">
    <property type="entry name" value="Nucleoside Triphosphate Pyrophosphohydrolase"/>
    <property type="match status" value="1"/>
</dbReference>
<dbReference type="SUPFAM" id="SSF55811">
    <property type="entry name" value="Nudix"/>
    <property type="match status" value="1"/>
</dbReference>
<dbReference type="OrthoDB" id="9804563at2"/>
<evidence type="ECO:0000256" key="2">
    <source>
        <dbReference type="ARBA" id="ARBA00022801"/>
    </source>
</evidence>
<accession>A0A3E0TV68</accession>
<reference evidence="4 5" key="1">
    <citation type="submission" date="2018-08" db="EMBL/GenBank/DDBJ databases">
        <title>Thalassotalea euphylliae genome.</title>
        <authorList>
            <person name="Summers S."/>
            <person name="Rice S.A."/>
            <person name="Freckelton M.L."/>
            <person name="Nedved B.T."/>
            <person name="Hadfield M.G."/>
        </authorList>
    </citation>
    <scope>NUCLEOTIDE SEQUENCE [LARGE SCALE GENOMIC DNA]</scope>
    <source>
        <strain evidence="4 5">H1</strain>
    </source>
</reference>
<evidence type="ECO:0000313" key="5">
    <source>
        <dbReference type="Proteomes" id="UP000256478"/>
    </source>
</evidence>
<proteinExistence type="predicted"/>
<dbReference type="RefSeq" id="WP_116009387.1">
    <property type="nucleotide sequence ID" value="NZ_QUOU01000001.1"/>
</dbReference>
<gene>
    <name evidence="4" type="ORF">DXX93_18455</name>
</gene>
<sequence>MKKYVAGFLFTQDASKVVLIEKINPTWQRGLLNGVGGKIEAGEQPIAAMVREFAEETGVTTNATQWTHFAQVFRPNGYDVAFFFAHSDLAYKARTVEQEKVQLIDVQALPNNLLPNLRWLIPLALDQQADFTTPIQINEVAGER</sequence>
<feature type="domain" description="Nudix hydrolase" evidence="3">
    <location>
        <begin position="1"/>
        <end position="127"/>
    </location>
</feature>
<dbReference type="AlphaFoldDB" id="A0A3E0TV68"/>
<evidence type="ECO:0000259" key="3">
    <source>
        <dbReference type="PROSITE" id="PS51462"/>
    </source>
</evidence>
<comment type="caution">
    <text evidence="4">The sequence shown here is derived from an EMBL/GenBank/DDBJ whole genome shotgun (WGS) entry which is preliminary data.</text>
</comment>
<dbReference type="GO" id="GO:0016787">
    <property type="term" value="F:hydrolase activity"/>
    <property type="evidence" value="ECO:0007669"/>
    <property type="project" value="UniProtKB-KW"/>
</dbReference>
<dbReference type="PROSITE" id="PS51462">
    <property type="entry name" value="NUDIX"/>
    <property type="match status" value="1"/>
</dbReference>
<name>A0A3E0TV68_9GAMM</name>
<dbReference type="Pfam" id="PF00293">
    <property type="entry name" value="NUDIX"/>
    <property type="match status" value="1"/>
</dbReference>
<dbReference type="InterPro" id="IPR020084">
    <property type="entry name" value="NUDIX_hydrolase_CS"/>
</dbReference>
<keyword evidence="2" id="KW-0378">Hydrolase</keyword>
<dbReference type="PROSITE" id="PS00893">
    <property type="entry name" value="NUDIX_BOX"/>
    <property type="match status" value="1"/>
</dbReference>
<dbReference type="EMBL" id="QUOU01000001">
    <property type="protein sequence ID" value="REL28350.1"/>
    <property type="molecule type" value="Genomic_DNA"/>
</dbReference>
<organism evidence="4 5">
    <name type="scientific">Thalassotalea euphylliae</name>
    <dbReference type="NCBI Taxonomy" id="1655234"/>
    <lineage>
        <taxon>Bacteria</taxon>
        <taxon>Pseudomonadati</taxon>
        <taxon>Pseudomonadota</taxon>
        <taxon>Gammaproteobacteria</taxon>
        <taxon>Alteromonadales</taxon>
        <taxon>Colwelliaceae</taxon>
        <taxon>Thalassotalea</taxon>
    </lineage>
</organism>